<dbReference type="Pfam" id="PF04773">
    <property type="entry name" value="FecR"/>
    <property type="match status" value="1"/>
</dbReference>
<dbReference type="InterPro" id="IPR012373">
    <property type="entry name" value="Ferrdict_sens_TM"/>
</dbReference>
<dbReference type="GO" id="GO:0016989">
    <property type="term" value="F:sigma factor antagonist activity"/>
    <property type="evidence" value="ECO:0007669"/>
    <property type="project" value="TreeGrafter"/>
</dbReference>
<gene>
    <name evidence="3" type="ORF">SAMN02745724_05043</name>
</gene>
<dbReference type="Gene3D" id="2.60.120.1440">
    <property type="match status" value="1"/>
</dbReference>
<feature type="domain" description="FecR protein" evidence="2">
    <location>
        <begin position="129"/>
        <end position="218"/>
    </location>
</feature>
<reference evidence="3 4" key="1">
    <citation type="submission" date="2016-10" db="EMBL/GenBank/DDBJ databases">
        <authorList>
            <person name="de Groot N.N."/>
        </authorList>
    </citation>
    <scope>NUCLEOTIDE SEQUENCE [LARGE SCALE GENOMIC DNA]</scope>
    <source>
        <strain evidence="3 4">DSM 6059</strain>
    </source>
</reference>
<keyword evidence="1" id="KW-1133">Transmembrane helix</keyword>
<dbReference type="RefSeq" id="WP_091991339.1">
    <property type="nucleotide sequence ID" value="NZ_FOLO01000077.1"/>
</dbReference>
<dbReference type="PANTHER" id="PTHR30273:SF2">
    <property type="entry name" value="PROTEIN FECR"/>
    <property type="match status" value="1"/>
</dbReference>
<evidence type="ECO:0000313" key="3">
    <source>
        <dbReference type="EMBL" id="SFD63442.1"/>
    </source>
</evidence>
<sequence length="338" mass="38527">MTDELNKSKQDFLNKTQKLDENFSQILSYAQTREDAPVEVKNRVKHQVKVHWQENTKKRKKHDFWYMLGSLATALSVFIIVIINSEMLQTESVSSDVYLERAQGQVKTSDSGLLHLNNASKMLASGTMIETMSNGYATLSLKTGGNLRLNHNSQIIVNSNNEFTLSFGTVYFDSGISKKRKSPITIHTLHGQIQDIGTQFSVTSHQENIKIRVREGLVNLNNEQGVQSLEAGYQLTGKSEGIFEKTMLSPRDKEWNWVNNAAPEFDLEGKSLYQFLIWLSREHALKLVFSQSHIEKLSQFIILHGDVKDLNLQQALLSVFSTTELKYLIEKNKLKVFK</sequence>
<organism evidence="3 4">
    <name type="scientific">Pseudoalteromonas denitrificans DSM 6059</name>
    <dbReference type="NCBI Taxonomy" id="1123010"/>
    <lineage>
        <taxon>Bacteria</taxon>
        <taxon>Pseudomonadati</taxon>
        <taxon>Pseudomonadota</taxon>
        <taxon>Gammaproteobacteria</taxon>
        <taxon>Alteromonadales</taxon>
        <taxon>Pseudoalteromonadaceae</taxon>
        <taxon>Pseudoalteromonas</taxon>
    </lineage>
</organism>
<dbReference type="EMBL" id="FOLO01000077">
    <property type="protein sequence ID" value="SFD63442.1"/>
    <property type="molecule type" value="Genomic_DNA"/>
</dbReference>
<keyword evidence="4" id="KW-1185">Reference proteome</keyword>
<evidence type="ECO:0000256" key="1">
    <source>
        <dbReference type="SAM" id="Phobius"/>
    </source>
</evidence>
<proteinExistence type="predicted"/>
<name>A0A1I1TXW7_9GAMM</name>
<dbReference type="AlphaFoldDB" id="A0A1I1TXW7"/>
<dbReference type="OrthoDB" id="1099576at2"/>
<dbReference type="Proteomes" id="UP000198862">
    <property type="component" value="Unassembled WGS sequence"/>
</dbReference>
<evidence type="ECO:0000259" key="2">
    <source>
        <dbReference type="Pfam" id="PF04773"/>
    </source>
</evidence>
<protein>
    <submittedName>
        <fullName evidence="3">FecR family protein</fullName>
    </submittedName>
</protein>
<keyword evidence="1" id="KW-0812">Transmembrane</keyword>
<dbReference type="STRING" id="1123010.SAMN02745724_05043"/>
<dbReference type="InterPro" id="IPR006860">
    <property type="entry name" value="FecR"/>
</dbReference>
<evidence type="ECO:0000313" key="4">
    <source>
        <dbReference type="Proteomes" id="UP000198862"/>
    </source>
</evidence>
<accession>A0A1I1TXW7</accession>
<feature type="transmembrane region" description="Helical" evidence="1">
    <location>
        <begin position="64"/>
        <end position="83"/>
    </location>
</feature>
<keyword evidence="1" id="KW-0472">Membrane</keyword>
<dbReference type="PANTHER" id="PTHR30273">
    <property type="entry name" value="PERIPLASMIC SIGNAL SENSOR AND SIGMA FACTOR ACTIVATOR FECR-RELATED"/>
    <property type="match status" value="1"/>
</dbReference>